<organism evidence="2">
    <name type="scientific">Aquarana catesbeiana</name>
    <name type="common">American bullfrog</name>
    <name type="synonym">Rana catesbeiana</name>
    <dbReference type="NCBI Taxonomy" id="8400"/>
    <lineage>
        <taxon>Eukaryota</taxon>
        <taxon>Metazoa</taxon>
        <taxon>Chordata</taxon>
        <taxon>Craniata</taxon>
        <taxon>Vertebrata</taxon>
        <taxon>Euteleostomi</taxon>
        <taxon>Amphibia</taxon>
        <taxon>Batrachia</taxon>
        <taxon>Anura</taxon>
        <taxon>Neobatrachia</taxon>
        <taxon>Ranoidea</taxon>
        <taxon>Ranidae</taxon>
        <taxon>Aquarana</taxon>
    </lineage>
</organism>
<name>A0A2G9RCG7_AQUCT</name>
<gene>
    <name evidence="2" type="ORF">AB205_0070000</name>
</gene>
<dbReference type="OrthoDB" id="2668416at2759"/>
<accession>A0A2G9RCG7</accession>
<proteinExistence type="predicted"/>
<evidence type="ECO:0000313" key="2">
    <source>
        <dbReference type="EMBL" id="PIO25569.1"/>
    </source>
</evidence>
<sequence length="165" mass="19177">FQPRAFQFITALQFLLVGLYLFFSVCCQFVTVFQCVLIRLFLIFSSLFSGLSDFQCILLVRSDQPTVLKPCCGPVHEQGEEDFTDKDQFSHMPLLWEIQENNPDDFRNYLQMTDPVFRCLLALLSPDITKQDTCMRQAITPEQRLITTLQYLAMGRSLQDIKFIL</sequence>
<feature type="non-terminal residue" evidence="2">
    <location>
        <position position="1"/>
    </location>
</feature>
<protein>
    <submittedName>
        <fullName evidence="2">Uncharacterized protein</fullName>
    </submittedName>
</protein>
<keyword evidence="1" id="KW-0472">Membrane</keyword>
<keyword evidence="1" id="KW-1133">Transmembrane helix</keyword>
<feature type="transmembrane region" description="Helical" evidence="1">
    <location>
        <begin position="12"/>
        <end position="31"/>
    </location>
</feature>
<reference evidence="2" key="1">
    <citation type="submission" date="2017-08" db="EMBL/GenBank/DDBJ databases">
        <title>Assembly of the North American Bullfrog Genome.</title>
        <authorList>
            <person name="Warren R.L."/>
            <person name="Vandervalk B.P."/>
            <person name="Kucuk E."/>
            <person name="Birol I."/>
            <person name="Helbing C."/>
            <person name="Pandoh P."/>
            <person name="Behsaz B."/>
            <person name="Mohamadi H."/>
            <person name="Chu J."/>
            <person name="Jackman S."/>
            <person name="Hammond S.A."/>
            <person name="Veldhoen N."/>
            <person name="Kirk H."/>
            <person name="Zhao Y."/>
            <person name="Coope R."/>
            <person name="Pleasance S."/>
            <person name="Moore R."/>
            <person name="Holt R."/>
        </authorList>
    </citation>
    <scope>NUCLEOTIDE SEQUENCE</scope>
    <source>
        <strain evidence="2">Bruno</strain>
        <tissue evidence="2">Liver</tissue>
    </source>
</reference>
<keyword evidence="1" id="KW-0812">Transmembrane</keyword>
<dbReference type="AlphaFoldDB" id="A0A2G9RCG7"/>
<evidence type="ECO:0000256" key="1">
    <source>
        <dbReference type="SAM" id="Phobius"/>
    </source>
</evidence>
<dbReference type="EMBL" id="KV945958">
    <property type="protein sequence ID" value="PIO25569.1"/>
    <property type="molecule type" value="Genomic_DNA"/>
</dbReference>